<accession>A0AA39XNV7</accession>
<keyword evidence="1" id="KW-0732">Signal</keyword>
<reference evidence="2" key="1">
    <citation type="submission" date="2023-06" db="EMBL/GenBank/DDBJ databases">
        <title>Genome-scale phylogeny and comparative genomics of the fungal order Sordariales.</title>
        <authorList>
            <consortium name="Lawrence Berkeley National Laboratory"/>
            <person name="Hensen N."/>
            <person name="Bonometti L."/>
            <person name="Westerberg I."/>
            <person name="Brannstrom I.O."/>
            <person name="Guillou S."/>
            <person name="Cros-Aarteil S."/>
            <person name="Calhoun S."/>
            <person name="Haridas S."/>
            <person name="Kuo A."/>
            <person name="Mondo S."/>
            <person name="Pangilinan J."/>
            <person name="Riley R."/>
            <person name="LaButti K."/>
            <person name="Andreopoulos B."/>
            <person name="Lipzen A."/>
            <person name="Chen C."/>
            <person name="Yanf M."/>
            <person name="Daum C."/>
            <person name="Ng V."/>
            <person name="Clum A."/>
            <person name="Steindorff A."/>
            <person name="Ohm R."/>
            <person name="Martin F."/>
            <person name="Silar P."/>
            <person name="Natvig D."/>
            <person name="Lalanne C."/>
            <person name="Gautier V."/>
            <person name="Ament-velasquez S.L."/>
            <person name="Kruys A."/>
            <person name="Hutchinson M.I."/>
            <person name="Powell A.J."/>
            <person name="Barry K."/>
            <person name="Miller A.N."/>
            <person name="Grigoriev I.V."/>
            <person name="Debuchy R."/>
            <person name="Gladieux P."/>
            <person name="Thoren M.H."/>
            <person name="Johannesson H."/>
        </authorList>
    </citation>
    <scope>NUCLEOTIDE SEQUENCE</scope>
    <source>
        <strain evidence="2">SMH3391-2</strain>
    </source>
</reference>
<dbReference type="Proteomes" id="UP001174934">
    <property type="component" value="Unassembled WGS sequence"/>
</dbReference>
<organism evidence="2 3">
    <name type="scientific">Bombardia bombarda</name>
    <dbReference type="NCBI Taxonomy" id="252184"/>
    <lineage>
        <taxon>Eukaryota</taxon>
        <taxon>Fungi</taxon>
        <taxon>Dikarya</taxon>
        <taxon>Ascomycota</taxon>
        <taxon>Pezizomycotina</taxon>
        <taxon>Sordariomycetes</taxon>
        <taxon>Sordariomycetidae</taxon>
        <taxon>Sordariales</taxon>
        <taxon>Lasiosphaeriaceae</taxon>
        <taxon>Bombardia</taxon>
    </lineage>
</organism>
<sequence length="164" mass="17668">MHNVLALFGLFLSSSCFWSGSAASAADQVQADAAMITPHPMLPKSCTTWFRRPPAFSTHSCYTYTETTTPRFCPKQQCPIQTDLVCPQYIVVTTLNVPCNTNCCPVTPTVYSTKTCPGCPKGCVIPTVTDTITTGCKTTTSPTIFIDPIYTSGAKVKPGNQTPE</sequence>
<evidence type="ECO:0000313" key="2">
    <source>
        <dbReference type="EMBL" id="KAK0637075.1"/>
    </source>
</evidence>
<feature type="signal peptide" evidence="1">
    <location>
        <begin position="1"/>
        <end position="22"/>
    </location>
</feature>
<protein>
    <submittedName>
        <fullName evidence="2">Uncharacterized protein</fullName>
    </submittedName>
</protein>
<gene>
    <name evidence="2" type="ORF">B0T17DRAFT_504454</name>
</gene>
<dbReference type="EMBL" id="JAULSR010000001">
    <property type="protein sequence ID" value="KAK0637075.1"/>
    <property type="molecule type" value="Genomic_DNA"/>
</dbReference>
<comment type="caution">
    <text evidence="2">The sequence shown here is derived from an EMBL/GenBank/DDBJ whole genome shotgun (WGS) entry which is preliminary data.</text>
</comment>
<evidence type="ECO:0000256" key="1">
    <source>
        <dbReference type="SAM" id="SignalP"/>
    </source>
</evidence>
<feature type="chain" id="PRO_5041385553" evidence="1">
    <location>
        <begin position="23"/>
        <end position="164"/>
    </location>
</feature>
<proteinExistence type="predicted"/>
<evidence type="ECO:0000313" key="3">
    <source>
        <dbReference type="Proteomes" id="UP001174934"/>
    </source>
</evidence>
<keyword evidence="3" id="KW-1185">Reference proteome</keyword>
<dbReference type="AlphaFoldDB" id="A0AA39XNV7"/>
<name>A0AA39XNV7_9PEZI</name>